<evidence type="ECO:0000256" key="2">
    <source>
        <dbReference type="ARBA" id="ARBA00023210"/>
    </source>
</evidence>
<dbReference type="PANTHER" id="PTHR35798">
    <property type="entry name" value="CELL DIVISION PROTEIN SEPF"/>
    <property type="match status" value="1"/>
</dbReference>
<comment type="subcellular location">
    <subcellularLocation>
        <location evidence="5">Cytoplasm</location>
    </subcellularLocation>
    <text evidence="5">Localizes to the division site, in a FtsZ-dependent manner.</text>
</comment>
<comment type="subunit">
    <text evidence="5">Homodimer. Interacts with FtsZ.</text>
</comment>
<keyword evidence="5" id="KW-0963">Cytoplasm</keyword>
<dbReference type="AlphaFoldDB" id="A0A2T1FD97"/>
<dbReference type="InterPro" id="IPR038594">
    <property type="entry name" value="SepF-like_sf"/>
</dbReference>
<feature type="compositionally biased region" description="Polar residues" evidence="6">
    <location>
        <begin position="170"/>
        <end position="185"/>
    </location>
</feature>
<organism evidence="7 8">
    <name type="scientific">Chamaesiphon polymorphus CCALA 037</name>
    <dbReference type="NCBI Taxonomy" id="2107692"/>
    <lineage>
        <taxon>Bacteria</taxon>
        <taxon>Bacillati</taxon>
        <taxon>Cyanobacteriota</taxon>
        <taxon>Cyanophyceae</taxon>
        <taxon>Gomontiellales</taxon>
        <taxon>Chamaesiphonaceae</taxon>
        <taxon>Chamaesiphon</taxon>
    </lineage>
</organism>
<dbReference type="GO" id="GO:0043093">
    <property type="term" value="P:FtsZ-dependent cytokinesis"/>
    <property type="evidence" value="ECO:0007669"/>
    <property type="project" value="UniProtKB-UniRule"/>
</dbReference>
<dbReference type="HAMAP" id="MF_01197">
    <property type="entry name" value="SepF"/>
    <property type="match status" value="1"/>
</dbReference>
<dbReference type="EMBL" id="PVWO01000568">
    <property type="protein sequence ID" value="PSB42889.1"/>
    <property type="molecule type" value="Genomic_DNA"/>
</dbReference>
<evidence type="ECO:0000256" key="3">
    <source>
        <dbReference type="ARBA" id="ARBA00023306"/>
    </source>
</evidence>
<keyword evidence="2 5" id="KW-0717">Septation</keyword>
<comment type="caution">
    <text evidence="7">The sequence shown here is derived from an EMBL/GenBank/DDBJ whole genome shotgun (WGS) entry which is preliminary data.</text>
</comment>
<comment type="function">
    <text evidence="4 5">Cell division protein that is part of the divisome complex and is recruited early to the Z-ring. Probably stimulates Z-ring formation, perhaps through the cross-linking of FtsZ protofilaments. Its function overlaps with FtsA.</text>
</comment>
<keyword evidence="8" id="KW-1185">Reference proteome</keyword>
<dbReference type="InterPro" id="IPR007561">
    <property type="entry name" value="Cell_div_SepF/SepF-rel"/>
</dbReference>
<dbReference type="RefSeq" id="WP_106312044.1">
    <property type="nucleotide sequence ID" value="NZ_PVWO01000568.1"/>
</dbReference>
<dbReference type="PANTHER" id="PTHR35798:SF1">
    <property type="entry name" value="CELL DIVISION PROTEIN SEPF"/>
    <property type="match status" value="1"/>
</dbReference>
<dbReference type="GO" id="GO:0005737">
    <property type="term" value="C:cytoplasm"/>
    <property type="evidence" value="ECO:0007669"/>
    <property type="project" value="UniProtKB-SubCell"/>
</dbReference>
<evidence type="ECO:0000256" key="1">
    <source>
        <dbReference type="ARBA" id="ARBA00022618"/>
    </source>
</evidence>
<feature type="compositionally biased region" description="Acidic residues" evidence="6">
    <location>
        <begin position="15"/>
        <end position="26"/>
    </location>
</feature>
<dbReference type="OrthoDB" id="9815206at2"/>
<evidence type="ECO:0000313" key="7">
    <source>
        <dbReference type="EMBL" id="PSB42889.1"/>
    </source>
</evidence>
<feature type="compositionally biased region" description="Basic and acidic residues" evidence="6">
    <location>
        <begin position="46"/>
        <end position="57"/>
    </location>
</feature>
<feature type="region of interest" description="Disordered" evidence="6">
    <location>
        <begin position="15"/>
        <end position="58"/>
    </location>
</feature>
<dbReference type="Pfam" id="PF04472">
    <property type="entry name" value="SepF"/>
    <property type="match status" value="1"/>
</dbReference>
<accession>A0A2T1FD97</accession>
<evidence type="ECO:0000256" key="6">
    <source>
        <dbReference type="SAM" id="MobiDB-lite"/>
    </source>
</evidence>
<evidence type="ECO:0000256" key="5">
    <source>
        <dbReference type="HAMAP-Rule" id="MF_01197"/>
    </source>
</evidence>
<gene>
    <name evidence="5" type="primary">sepF</name>
    <name evidence="7" type="ORF">C7B77_26465</name>
</gene>
<dbReference type="GO" id="GO:0000917">
    <property type="term" value="P:division septum assembly"/>
    <property type="evidence" value="ECO:0007669"/>
    <property type="project" value="UniProtKB-KW"/>
</dbReference>
<keyword evidence="3 5" id="KW-0131">Cell cycle</keyword>
<feature type="region of interest" description="Disordered" evidence="6">
    <location>
        <begin position="170"/>
        <end position="193"/>
    </location>
</feature>
<sequence>MKVLDRFKDFMGLNEDEYSDYDETDSDAYRSEYQPPEPPTPQPVVEEERRGFRRATETRGASKINNVVGMPGIVHGVSEMILIEPRSFEEMPQVIDALRHRKSVILNMTLIRQEEAQRSVDFVAGGTYAIDGHYERIGDNIFLFTPNCVQVSTPTNVIHDPANQQTPIEKTVRSNRTSTPLSTWGNEPIQAVQ</sequence>
<reference evidence="7 8" key="1">
    <citation type="submission" date="2018-03" db="EMBL/GenBank/DDBJ databases">
        <title>The ancient ancestry and fast evolution of plastids.</title>
        <authorList>
            <person name="Moore K.R."/>
            <person name="Magnabosco C."/>
            <person name="Momper L."/>
            <person name="Gold D.A."/>
            <person name="Bosak T."/>
            <person name="Fournier G.P."/>
        </authorList>
    </citation>
    <scope>NUCLEOTIDE SEQUENCE [LARGE SCALE GENOMIC DNA]</scope>
    <source>
        <strain evidence="7 8">CCALA 037</strain>
    </source>
</reference>
<evidence type="ECO:0000256" key="4">
    <source>
        <dbReference type="ARBA" id="ARBA00044936"/>
    </source>
</evidence>
<dbReference type="Proteomes" id="UP000238937">
    <property type="component" value="Unassembled WGS sequence"/>
</dbReference>
<dbReference type="InterPro" id="IPR023052">
    <property type="entry name" value="Cell_div_SepF"/>
</dbReference>
<keyword evidence="1 5" id="KW-0132">Cell division</keyword>
<protein>
    <recommendedName>
        <fullName evidence="5">Cell division protein SepF</fullName>
    </recommendedName>
</protein>
<name>A0A2T1FD97_9CYAN</name>
<comment type="similarity">
    <text evidence="5">Belongs to the SepF family.</text>
</comment>
<evidence type="ECO:0000313" key="8">
    <source>
        <dbReference type="Proteomes" id="UP000238937"/>
    </source>
</evidence>
<dbReference type="Gene3D" id="3.30.110.150">
    <property type="entry name" value="SepF-like protein"/>
    <property type="match status" value="1"/>
</dbReference>
<proteinExistence type="inferred from homology"/>